<proteinExistence type="predicted"/>
<dbReference type="STRING" id="392333.SAMN05660860_01272"/>
<dbReference type="Proteomes" id="UP000182146">
    <property type="component" value="Unassembled WGS sequence"/>
</dbReference>
<feature type="domain" description="Plastocyanin-like" evidence="1">
    <location>
        <begin position="86"/>
        <end position="183"/>
    </location>
</feature>
<gene>
    <name evidence="2" type="ORF">SAMN05660860_01272</name>
</gene>
<sequence>MKRREFIKFSATGLSVVALGTMAEWPMFWRGSQAHASSFGLDRLNLEMVAVDAEMVDGIPVPMWAFKIAGDDHENEGMEHDLTAPRIPGPAMIALAGDRIRLRILNHIDDGNGNPMGGAHSFAIPGVTLTVDGEDVQQVTIPYGESVDIEFTAPQAGTYMYLDPLNAPVNRMMGLHGVLVVMPNPVGNNTPYLNPTSNIQALFDDLGTTAHFPGAPWDPVRNVIWVFNVIDSSRFALAAGSPNGVDPGQFQYTPTSGYLPDYFTLNGKSGFFSAQHHHHSEGVDTDHDNGGDGILSLTGGVHDLQSNISFRGAVGQPLLIRSLNAGNMWHSPHIHGTHVYSLAQANFLTGQRGLLNNLTMLDTWALPPGAIVDLLHPYNVPPDVPEWPLEDELFPLVYPMHDHNEITNTAAGGNYPQGIATHWQIDEDFDPSNPATGVIFVDRAELRVKTGQLLIEGRFSVPSQSDSDPIFLHAHGGGHDAPILTGRIRVGTDGRFSFRGRALKAMGSRFVTLMHHGEGHSIHAARSVPLRLR</sequence>
<dbReference type="GO" id="GO:0005507">
    <property type="term" value="F:copper ion binding"/>
    <property type="evidence" value="ECO:0007669"/>
    <property type="project" value="InterPro"/>
</dbReference>
<protein>
    <submittedName>
        <fullName evidence="2">Multicopper oxidase</fullName>
    </submittedName>
</protein>
<dbReference type="Pfam" id="PF07732">
    <property type="entry name" value="Cu-oxidase_3"/>
    <property type="match status" value="1"/>
</dbReference>
<dbReference type="InterPro" id="IPR011707">
    <property type="entry name" value="Cu-oxidase-like_N"/>
</dbReference>
<name>A0A1G9MXR0_9BACT</name>
<evidence type="ECO:0000313" key="2">
    <source>
        <dbReference type="EMBL" id="SDL78405.1"/>
    </source>
</evidence>
<dbReference type="InterPro" id="IPR008972">
    <property type="entry name" value="Cupredoxin"/>
</dbReference>
<dbReference type="Gene3D" id="2.60.40.420">
    <property type="entry name" value="Cupredoxins - blue copper proteins"/>
    <property type="match status" value="1"/>
</dbReference>
<dbReference type="EMBL" id="FNGU01000002">
    <property type="protein sequence ID" value="SDL78405.1"/>
    <property type="molecule type" value="Genomic_DNA"/>
</dbReference>
<dbReference type="RefSeq" id="WP_052445924.1">
    <property type="nucleotide sequence ID" value="NZ_FNGU01000002.1"/>
</dbReference>
<dbReference type="OrthoDB" id="9757546at2"/>
<accession>A0A1G9MXR0</accession>
<dbReference type="SUPFAM" id="SSF49503">
    <property type="entry name" value="Cupredoxins"/>
    <property type="match status" value="2"/>
</dbReference>
<reference evidence="2 3" key="1">
    <citation type="submission" date="2016-10" db="EMBL/GenBank/DDBJ databases">
        <authorList>
            <person name="de Groot N.N."/>
        </authorList>
    </citation>
    <scope>NUCLEOTIDE SEQUENCE [LARGE SCALE GENOMIC DNA]</scope>
    <source>
        <strain evidence="2 3">DSM 17813</strain>
    </source>
</reference>
<evidence type="ECO:0000313" key="3">
    <source>
        <dbReference type="Proteomes" id="UP000182146"/>
    </source>
</evidence>
<dbReference type="AlphaFoldDB" id="A0A1G9MXR0"/>
<organism evidence="2 3">
    <name type="scientific">Geoalkalibacter ferrihydriticus</name>
    <dbReference type="NCBI Taxonomy" id="392333"/>
    <lineage>
        <taxon>Bacteria</taxon>
        <taxon>Pseudomonadati</taxon>
        <taxon>Thermodesulfobacteriota</taxon>
        <taxon>Desulfuromonadia</taxon>
        <taxon>Desulfuromonadales</taxon>
        <taxon>Geoalkalibacteraceae</taxon>
        <taxon>Geoalkalibacter</taxon>
    </lineage>
</organism>
<evidence type="ECO:0000259" key="1">
    <source>
        <dbReference type="Pfam" id="PF07732"/>
    </source>
</evidence>